<name>A0A1D1UUE4_RAMVA</name>
<protein>
    <recommendedName>
        <fullName evidence="4">DUF19 domain-containing protein</fullName>
    </recommendedName>
</protein>
<accession>A0A1D1UUE4</accession>
<dbReference type="PANTHER" id="PTHR33964">
    <property type="entry name" value="RE45066P-RELATED"/>
    <property type="match status" value="1"/>
</dbReference>
<evidence type="ECO:0000256" key="1">
    <source>
        <dbReference type="SAM" id="SignalP"/>
    </source>
</evidence>
<dbReference type="PANTHER" id="PTHR33964:SF1">
    <property type="entry name" value="RE45066P"/>
    <property type="match status" value="1"/>
</dbReference>
<evidence type="ECO:0000313" key="3">
    <source>
        <dbReference type="Proteomes" id="UP000186922"/>
    </source>
</evidence>
<dbReference type="OrthoDB" id="7423855at2759"/>
<keyword evidence="1" id="KW-0732">Signal</keyword>
<comment type="caution">
    <text evidence="2">The sequence shown here is derived from an EMBL/GenBank/DDBJ whole genome shotgun (WGS) entry which is preliminary data.</text>
</comment>
<organism evidence="2 3">
    <name type="scientific">Ramazzottius varieornatus</name>
    <name type="common">Water bear</name>
    <name type="synonym">Tardigrade</name>
    <dbReference type="NCBI Taxonomy" id="947166"/>
    <lineage>
        <taxon>Eukaryota</taxon>
        <taxon>Metazoa</taxon>
        <taxon>Ecdysozoa</taxon>
        <taxon>Tardigrada</taxon>
        <taxon>Eutardigrada</taxon>
        <taxon>Parachela</taxon>
        <taxon>Hypsibioidea</taxon>
        <taxon>Ramazzottiidae</taxon>
        <taxon>Ramazzottius</taxon>
    </lineage>
</organism>
<evidence type="ECO:0000313" key="2">
    <source>
        <dbReference type="EMBL" id="GAU93274.1"/>
    </source>
</evidence>
<gene>
    <name evidence="2" type="primary">RvY_05240-1</name>
    <name evidence="2" type="synonym">RvY_05240.1</name>
    <name evidence="2" type="ORF">RvY_05240</name>
</gene>
<keyword evidence="3" id="KW-1185">Reference proteome</keyword>
<feature type="chain" id="PRO_5008897637" description="DUF19 domain-containing protein" evidence="1">
    <location>
        <begin position="21"/>
        <end position="234"/>
    </location>
</feature>
<evidence type="ECO:0008006" key="4">
    <source>
        <dbReference type="Google" id="ProtNLM"/>
    </source>
</evidence>
<sequence length="234" mass="25713">MAHLALWSFLLLAGTQLALGRPQGSDSPPELILKPGCSESAMFRCVSPVISFVMSADGQRLMKIRKSGAIQQPDFEKACRLAGTTAGCMNTWIKKCVPEDAGHDLHILGQGTVDLLNVCNEPTSFDEFKKFASCAEKMNTTMKSCGEELRAKMPKTSGEFNHETPKRILSRQNLQRDFCCSIQKYNDCYRPNMQNVCGSDGVAVTTKLHNRILSSYKCTDDVLSFCANSIANAA</sequence>
<dbReference type="AlphaFoldDB" id="A0A1D1UUE4"/>
<dbReference type="Proteomes" id="UP000186922">
    <property type="component" value="Unassembled WGS sequence"/>
</dbReference>
<dbReference type="EMBL" id="BDGG01000002">
    <property type="protein sequence ID" value="GAU93274.1"/>
    <property type="molecule type" value="Genomic_DNA"/>
</dbReference>
<proteinExistence type="predicted"/>
<feature type="signal peptide" evidence="1">
    <location>
        <begin position="1"/>
        <end position="20"/>
    </location>
</feature>
<reference evidence="2 3" key="1">
    <citation type="journal article" date="2016" name="Nat. Commun.">
        <title>Extremotolerant tardigrade genome and improved radiotolerance of human cultured cells by tardigrade-unique protein.</title>
        <authorList>
            <person name="Hashimoto T."/>
            <person name="Horikawa D.D."/>
            <person name="Saito Y."/>
            <person name="Kuwahara H."/>
            <person name="Kozuka-Hata H."/>
            <person name="Shin-I T."/>
            <person name="Minakuchi Y."/>
            <person name="Ohishi K."/>
            <person name="Motoyama A."/>
            <person name="Aizu T."/>
            <person name="Enomoto A."/>
            <person name="Kondo K."/>
            <person name="Tanaka S."/>
            <person name="Hara Y."/>
            <person name="Koshikawa S."/>
            <person name="Sagara H."/>
            <person name="Miura T."/>
            <person name="Yokobori S."/>
            <person name="Miyagawa K."/>
            <person name="Suzuki Y."/>
            <person name="Kubo T."/>
            <person name="Oyama M."/>
            <person name="Kohara Y."/>
            <person name="Fujiyama A."/>
            <person name="Arakawa K."/>
            <person name="Katayama T."/>
            <person name="Toyoda A."/>
            <person name="Kunieda T."/>
        </authorList>
    </citation>
    <scope>NUCLEOTIDE SEQUENCE [LARGE SCALE GENOMIC DNA]</scope>
    <source>
        <strain evidence="2 3">YOKOZUNA-1</strain>
    </source>
</reference>